<evidence type="ECO:0008006" key="3">
    <source>
        <dbReference type="Google" id="ProtNLM"/>
    </source>
</evidence>
<sequence length="132" mass="14378">MNDAIPSYGSAASWLAAVTRHQPGRWFAQPGIELIHQHSGTGWVVMAEIQPSRQTPGLLRAVLSRRHQYAEQYEGSHLCLNGHNVLIIWWPLPDEPEASPRIIESLSALAGVSLTAADAPAPQTTVADARHC</sequence>
<dbReference type="Proteomes" id="UP001219630">
    <property type="component" value="Chromosome"/>
</dbReference>
<dbReference type="RefSeq" id="WP_125259347.1">
    <property type="nucleotide sequence ID" value="NZ_CP114280.1"/>
</dbReference>
<reference evidence="1 2" key="1">
    <citation type="submission" date="2022-12" db="EMBL/GenBank/DDBJ databases">
        <title>Complete genome sequencing of Dickeya lacustris type strain LMG30899.</title>
        <authorList>
            <person name="Dobhal S."/>
            <person name="Arizala D."/>
            <person name="Arif M."/>
        </authorList>
    </citation>
    <scope>NUCLEOTIDE SEQUENCE [LARGE SCALE GENOMIC DNA]</scope>
    <source>
        <strain evidence="1 2">LMG30899</strain>
    </source>
</reference>
<protein>
    <recommendedName>
        <fullName evidence="3">Type III secretion protein HrpV</fullName>
    </recommendedName>
</protein>
<proteinExistence type="predicted"/>
<evidence type="ECO:0000313" key="2">
    <source>
        <dbReference type="Proteomes" id="UP001219630"/>
    </source>
</evidence>
<dbReference type="EMBL" id="CP114280">
    <property type="protein sequence ID" value="WFN56230.1"/>
    <property type="molecule type" value="Genomic_DNA"/>
</dbReference>
<accession>A0ABY8G8J5</accession>
<organism evidence="1 2">
    <name type="scientific">Dickeya lacustris</name>
    <dbReference type="NCBI Taxonomy" id="2259638"/>
    <lineage>
        <taxon>Bacteria</taxon>
        <taxon>Pseudomonadati</taxon>
        <taxon>Pseudomonadota</taxon>
        <taxon>Gammaproteobacteria</taxon>
        <taxon>Enterobacterales</taxon>
        <taxon>Pectobacteriaceae</taxon>
        <taxon>Dickeya</taxon>
    </lineage>
</organism>
<keyword evidence="2" id="KW-1185">Reference proteome</keyword>
<gene>
    <name evidence="1" type="ORF">O1Q98_02660</name>
</gene>
<name>A0ABY8G8J5_9GAMM</name>
<evidence type="ECO:0000313" key="1">
    <source>
        <dbReference type="EMBL" id="WFN56230.1"/>
    </source>
</evidence>